<feature type="domain" description="DNA methylase adenine-specific" evidence="8">
    <location>
        <begin position="159"/>
        <end position="463"/>
    </location>
</feature>
<dbReference type="EMBL" id="CP060490">
    <property type="protein sequence ID" value="QNL45151.1"/>
    <property type="molecule type" value="Genomic_DNA"/>
</dbReference>
<proteinExistence type="inferred from homology"/>
<evidence type="ECO:0000313" key="10">
    <source>
        <dbReference type="EMBL" id="QNL45151.1"/>
    </source>
</evidence>
<keyword evidence="3 10" id="KW-0489">Methyltransferase</keyword>
<dbReference type="Proteomes" id="UP000515960">
    <property type="component" value="Chromosome"/>
</dbReference>
<dbReference type="KEGG" id="ohi:H8790_03740"/>
<sequence length="506" mass="57736">MSNLSGFVKRLRDIMRNDAGINGDAQRIEQIAWMLFLKVYDAKEQDWEWDEEDYQSIIPEPCRWANWAHDDKSGNAMTGDNLLDFVNNTLFPVLKGKDVKDSNGTILVEGIEVDADTPIRKAIVQTTFADANQYMKDGVLLRQVLNVIDELDFSDYEESHAFGEIYETILKELQSAGSAGEFYTPRAVTDFMAQMIRPQIGEQMADFACGTGGFLISWLKELQKQVKSTTDAKKYGGSIYGIEKKQFPYMLCITNLLLHGLDVPRVYHDNALLRDVLDYTQRDQFDVVLMNPPYGGSEKAEVKNHFPADLASSETADLFMSVIMYRLKENGRAAVILPDGFLFGTDNAKVNIKKKLLSEFNLHTVIRMPGSVFSPYTSITTNILFFDRTGPTQETWFYRLDMSEGYKHFSKTKPMLLDHFAPVVEWWNNRQEITEDGFDKAKKFTAQQLTEELGYNLDQCGYPHEEEEILAPMDLIHRYEEQRSSLNAEIDRVLAKITNLLGGNAE</sequence>
<dbReference type="REBASE" id="441953">
    <property type="entry name" value="M.OspNSJ62ORF3740P"/>
</dbReference>
<dbReference type="InterPro" id="IPR003356">
    <property type="entry name" value="DNA_methylase_A-5"/>
</dbReference>
<dbReference type="InterPro" id="IPR038333">
    <property type="entry name" value="T1MK-like_N_sf"/>
</dbReference>
<evidence type="ECO:0000256" key="7">
    <source>
        <dbReference type="ARBA" id="ARBA00047942"/>
    </source>
</evidence>
<dbReference type="AlphaFoldDB" id="A0A7G9B6H0"/>
<dbReference type="GO" id="GO:0009307">
    <property type="term" value="P:DNA restriction-modification system"/>
    <property type="evidence" value="ECO:0007669"/>
    <property type="project" value="UniProtKB-KW"/>
</dbReference>
<dbReference type="CDD" id="cd02440">
    <property type="entry name" value="AdoMet_MTases"/>
    <property type="match status" value="1"/>
</dbReference>
<evidence type="ECO:0000256" key="4">
    <source>
        <dbReference type="ARBA" id="ARBA00022679"/>
    </source>
</evidence>
<feature type="domain" description="N6 adenine-specific DNA methyltransferase N-terminal" evidence="9">
    <location>
        <begin position="6"/>
        <end position="146"/>
    </location>
</feature>
<dbReference type="GO" id="GO:0008170">
    <property type="term" value="F:N-methyltransferase activity"/>
    <property type="evidence" value="ECO:0007669"/>
    <property type="project" value="InterPro"/>
</dbReference>
<dbReference type="Gene3D" id="3.40.50.150">
    <property type="entry name" value="Vaccinia Virus protein VP39"/>
    <property type="match status" value="1"/>
</dbReference>
<dbReference type="GO" id="GO:0009007">
    <property type="term" value="F:site-specific DNA-methyltransferase (adenine-specific) activity"/>
    <property type="evidence" value="ECO:0007669"/>
    <property type="project" value="UniProtKB-EC"/>
</dbReference>
<evidence type="ECO:0000256" key="6">
    <source>
        <dbReference type="ARBA" id="ARBA00022747"/>
    </source>
</evidence>
<evidence type="ECO:0000259" key="9">
    <source>
        <dbReference type="Pfam" id="PF12161"/>
    </source>
</evidence>
<dbReference type="InterPro" id="IPR029063">
    <property type="entry name" value="SAM-dependent_MTases_sf"/>
</dbReference>
<evidence type="ECO:0000313" key="11">
    <source>
        <dbReference type="Proteomes" id="UP000515960"/>
    </source>
</evidence>
<comment type="similarity">
    <text evidence="1">Belongs to the N(4)/N(6)-methyltransferase family.</text>
</comment>
<protein>
    <recommendedName>
        <fullName evidence="2">site-specific DNA-methyltransferase (adenine-specific)</fullName>
        <ecNumber evidence="2">2.1.1.72</ecNumber>
    </recommendedName>
</protein>
<organism evidence="10 11">
    <name type="scientific">Oscillibacter hominis</name>
    <dbReference type="NCBI Taxonomy" id="2763056"/>
    <lineage>
        <taxon>Bacteria</taxon>
        <taxon>Bacillati</taxon>
        <taxon>Bacillota</taxon>
        <taxon>Clostridia</taxon>
        <taxon>Eubacteriales</taxon>
        <taxon>Oscillospiraceae</taxon>
        <taxon>Oscillibacter</taxon>
    </lineage>
</organism>
<name>A0A7G9B6H0_9FIRM</name>
<dbReference type="Gene3D" id="1.20.1260.30">
    <property type="match status" value="1"/>
</dbReference>
<accession>A0A7G9B6H0</accession>
<dbReference type="GO" id="GO:0032259">
    <property type="term" value="P:methylation"/>
    <property type="evidence" value="ECO:0007669"/>
    <property type="project" value="UniProtKB-KW"/>
</dbReference>
<dbReference type="EC" id="2.1.1.72" evidence="2"/>
<keyword evidence="4 10" id="KW-0808">Transferase</keyword>
<gene>
    <name evidence="10" type="ORF">H8790_03740</name>
</gene>
<evidence type="ECO:0000259" key="8">
    <source>
        <dbReference type="Pfam" id="PF02384"/>
    </source>
</evidence>
<evidence type="ECO:0000256" key="5">
    <source>
        <dbReference type="ARBA" id="ARBA00022691"/>
    </source>
</evidence>
<dbReference type="PROSITE" id="PS00092">
    <property type="entry name" value="N6_MTASE"/>
    <property type="match status" value="1"/>
</dbReference>
<dbReference type="InterPro" id="IPR002052">
    <property type="entry name" value="DNA_methylase_N6_adenine_CS"/>
</dbReference>
<reference evidence="10 11" key="1">
    <citation type="submission" date="2020-08" db="EMBL/GenBank/DDBJ databases">
        <authorList>
            <person name="Liu C."/>
            <person name="Sun Q."/>
        </authorList>
    </citation>
    <scope>NUCLEOTIDE SEQUENCE [LARGE SCALE GENOMIC DNA]</scope>
    <source>
        <strain evidence="10 11">NSJ-62</strain>
    </source>
</reference>
<dbReference type="PANTHER" id="PTHR42933:SF4">
    <property type="entry name" value="TYPE I RESTRICTION ENZYME ECOKI METHYLASE SUBUNIT"/>
    <property type="match status" value="1"/>
</dbReference>
<dbReference type="Pfam" id="PF02384">
    <property type="entry name" value="N6_Mtase"/>
    <property type="match status" value="1"/>
</dbReference>
<keyword evidence="5" id="KW-0949">S-adenosyl-L-methionine</keyword>
<dbReference type="InterPro" id="IPR051537">
    <property type="entry name" value="DNA_Adenine_Mtase"/>
</dbReference>
<dbReference type="PANTHER" id="PTHR42933">
    <property type="entry name" value="SLR6095 PROTEIN"/>
    <property type="match status" value="1"/>
</dbReference>
<evidence type="ECO:0000256" key="2">
    <source>
        <dbReference type="ARBA" id="ARBA00011900"/>
    </source>
</evidence>
<comment type="catalytic activity">
    <reaction evidence="7">
        <text>a 2'-deoxyadenosine in DNA + S-adenosyl-L-methionine = an N(6)-methyl-2'-deoxyadenosine in DNA + S-adenosyl-L-homocysteine + H(+)</text>
        <dbReference type="Rhea" id="RHEA:15197"/>
        <dbReference type="Rhea" id="RHEA-COMP:12418"/>
        <dbReference type="Rhea" id="RHEA-COMP:12419"/>
        <dbReference type="ChEBI" id="CHEBI:15378"/>
        <dbReference type="ChEBI" id="CHEBI:57856"/>
        <dbReference type="ChEBI" id="CHEBI:59789"/>
        <dbReference type="ChEBI" id="CHEBI:90615"/>
        <dbReference type="ChEBI" id="CHEBI:90616"/>
        <dbReference type="EC" id="2.1.1.72"/>
    </reaction>
</comment>
<dbReference type="RefSeq" id="WP_187333623.1">
    <property type="nucleotide sequence ID" value="NZ_CP060490.1"/>
</dbReference>
<dbReference type="GO" id="GO:0003677">
    <property type="term" value="F:DNA binding"/>
    <property type="evidence" value="ECO:0007669"/>
    <property type="project" value="InterPro"/>
</dbReference>
<evidence type="ECO:0000256" key="1">
    <source>
        <dbReference type="ARBA" id="ARBA00006594"/>
    </source>
</evidence>
<dbReference type="SUPFAM" id="SSF53335">
    <property type="entry name" value="S-adenosyl-L-methionine-dependent methyltransferases"/>
    <property type="match status" value="1"/>
</dbReference>
<dbReference type="PRINTS" id="PR00507">
    <property type="entry name" value="N12N6MTFRASE"/>
</dbReference>
<keyword evidence="6" id="KW-0680">Restriction system</keyword>
<dbReference type="Pfam" id="PF12161">
    <property type="entry name" value="HsdM_N"/>
    <property type="match status" value="1"/>
</dbReference>
<evidence type="ECO:0000256" key="3">
    <source>
        <dbReference type="ARBA" id="ARBA00022603"/>
    </source>
</evidence>
<dbReference type="InterPro" id="IPR022749">
    <property type="entry name" value="D12N6_MeTrfase_N"/>
</dbReference>
<keyword evidence="11" id="KW-1185">Reference proteome</keyword>